<dbReference type="EMBL" id="QICL01000001">
    <property type="protein sequence ID" value="PXV69130.1"/>
    <property type="molecule type" value="Genomic_DNA"/>
</dbReference>
<keyword evidence="3" id="KW-1185">Reference proteome</keyword>
<organism evidence="2 3">
    <name type="scientific">Dysgonomonas alginatilytica</name>
    <dbReference type="NCBI Taxonomy" id="1605892"/>
    <lineage>
        <taxon>Bacteria</taxon>
        <taxon>Pseudomonadati</taxon>
        <taxon>Bacteroidota</taxon>
        <taxon>Bacteroidia</taxon>
        <taxon>Bacteroidales</taxon>
        <taxon>Dysgonomonadaceae</taxon>
        <taxon>Dysgonomonas</taxon>
    </lineage>
</organism>
<protein>
    <submittedName>
        <fullName evidence="2">Uncharacterized protein</fullName>
    </submittedName>
</protein>
<accession>A0A2V3PTU7</accession>
<sequence length="287" mass="30263">MKKSILLIISLLLAELSISQVGINTEDPKGVFHIDAKGDTGAQGVKFSDDIVVNTEGKMGIGTLTPQARLDINGNLRIADAPVIANAAVLVRDGTTGMVGTAVSVPTKVAFIQSIEAQLLTTQAEKDLFNTAVPVQVTWSSADIVSNNVVDFNDTSDIFTISQTGLYELSGFMNYATYSTIPTTYPTTVDAGRAGVNVSIQVDKNDGKGWTDFTAARIVFTGTAVHNTSQTIIVPPGVLIFDKGTKIRMVFLRPATNFGLAHGTSGNNGIALPAGILFSKGMKILAL</sequence>
<dbReference type="Proteomes" id="UP000247973">
    <property type="component" value="Unassembled WGS sequence"/>
</dbReference>
<dbReference type="RefSeq" id="WP_110309089.1">
    <property type="nucleotide sequence ID" value="NZ_QICL01000001.1"/>
</dbReference>
<dbReference type="OrthoDB" id="1345111at2"/>
<proteinExistence type="predicted"/>
<feature type="chain" id="PRO_5015928286" evidence="1">
    <location>
        <begin position="20"/>
        <end position="287"/>
    </location>
</feature>
<evidence type="ECO:0000313" key="3">
    <source>
        <dbReference type="Proteomes" id="UP000247973"/>
    </source>
</evidence>
<evidence type="ECO:0000313" key="2">
    <source>
        <dbReference type="EMBL" id="PXV69130.1"/>
    </source>
</evidence>
<gene>
    <name evidence="2" type="ORF">CLV62_101399</name>
</gene>
<comment type="caution">
    <text evidence="2">The sequence shown here is derived from an EMBL/GenBank/DDBJ whole genome shotgun (WGS) entry which is preliminary data.</text>
</comment>
<name>A0A2V3PTU7_9BACT</name>
<dbReference type="AlphaFoldDB" id="A0A2V3PTU7"/>
<keyword evidence="1" id="KW-0732">Signal</keyword>
<reference evidence="2 3" key="1">
    <citation type="submission" date="2018-03" db="EMBL/GenBank/DDBJ databases">
        <title>Genomic Encyclopedia of Archaeal and Bacterial Type Strains, Phase II (KMG-II): from individual species to whole genera.</title>
        <authorList>
            <person name="Goeker M."/>
        </authorList>
    </citation>
    <scope>NUCLEOTIDE SEQUENCE [LARGE SCALE GENOMIC DNA]</scope>
    <source>
        <strain evidence="2 3">DSM 100214</strain>
    </source>
</reference>
<feature type="signal peptide" evidence="1">
    <location>
        <begin position="1"/>
        <end position="19"/>
    </location>
</feature>
<evidence type="ECO:0000256" key="1">
    <source>
        <dbReference type="SAM" id="SignalP"/>
    </source>
</evidence>